<reference evidence="3" key="1">
    <citation type="submission" date="2022-03" db="EMBL/GenBank/DDBJ databases">
        <title>Draft genome sequence of Aduncisulcus paluster, a free-living microaerophilic Fornicata.</title>
        <authorList>
            <person name="Yuyama I."/>
            <person name="Kume K."/>
            <person name="Tamura T."/>
            <person name="Inagaki Y."/>
            <person name="Hashimoto T."/>
        </authorList>
    </citation>
    <scope>NUCLEOTIDE SEQUENCE</scope>
    <source>
        <strain evidence="3">NY0171</strain>
    </source>
</reference>
<feature type="compositionally biased region" description="Basic and acidic residues" evidence="2">
    <location>
        <begin position="289"/>
        <end position="298"/>
    </location>
</feature>
<gene>
    <name evidence="3" type="ORF">ADUPG1_007045</name>
</gene>
<accession>A0ABQ5KKI0</accession>
<keyword evidence="1" id="KW-0175">Coiled coil</keyword>
<dbReference type="EMBL" id="BQXS01010116">
    <property type="protein sequence ID" value="GKT33017.1"/>
    <property type="molecule type" value="Genomic_DNA"/>
</dbReference>
<feature type="region of interest" description="Disordered" evidence="2">
    <location>
        <begin position="265"/>
        <end position="321"/>
    </location>
</feature>
<evidence type="ECO:0000256" key="1">
    <source>
        <dbReference type="SAM" id="Coils"/>
    </source>
</evidence>
<feature type="region of interest" description="Disordered" evidence="2">
    <location>
        <begin position="1"/>
        <end position="21"/>
    </location>
</feature>
<evidence type="ECO:0000313" key="4">
    <source>
        <dbReference type="Proteomes" id="UP001057375"/>
    </source>
</evidence>
<organism evidence="3 4">
    <name type="scientific">Aduncisulcus paluster</name>
    <dbReference type="NCBI Taxonomy" id="2918883"/>
    <lineage>
        <taxon>Eukaryota</taxon>
        <taxon>Metamonada</taxon>
        <taxon>Carpediemonas-like organisms</taxon>
        <taxon>Aduncisulcus</taxon>
    </lineage>
</organism>
<dbReference type="Proteomes" id="UP001057375">
    <property type="component" value="Unassembled WGS sequence"/>
</dbReference>
<feature type="compositionally biased region" description="Polar residues" evidence="2">
    <location>
        <begin position="1"/>
        <end position="20"/>
    </location>
</feature>
<keyword evidence="4" id="KW-1185">Reference proteome</keyword>
<feature type="compositionally biased region" description="Low complexity" evidence="2">
    <location>
        <begin position="195"/>
        <end position="218"/>
    </location>
</feature>
<evidence type="ECO:0000256" key="2">
    <source>
        <dbReference type="SAM" id="MobiDB-lite"/>
    </source>
</evidence>
<evidence type="ECO:0000313" key="3">
    <source>
        <dbReference type="EMBL" id="GKT33017.1"/>
    </source>
</evidence>
<feature type="compositionally biased region" description="Basic and acidic residues" evidence="2">
    <location>
        <begin position="305"/>
        <end position="321"/>
    </location>
</feature>
<feature type="coiled-coil region" evidence="1">
    <location>
        <begin position="58"/>
        <end position="103"/>
    </location>
</feature>
<protein>
    <submittedName>
        <fullName evidence="3">Uncharacterized protein</fullName>
    </submittedName>
</protein>
<name>A0ABQ5KKI0_9EUKA</name>
<proteinExistence type="predicted"/>
<comment type="caution">
    <text evidence="3">The sequence shown here is derived from an EMBL/GenBank/DDBJ whole genome shotgun (WGS) entry which is preliminary data.</text>
</comment>
<sequence>MVLKGQSNLSSLKDFTSKVQSTEHDLKKVHDKFTEHVRQMGDELKGYHAEFASQFRTKQQYEDEKQELIQKISEVETERDRIVRESNTELRNLKLKMESEKTKHHIAIDKIKDEFKTAAQKAALESERRKAAIREEQDWMETHGEQFFSMAQGQPSGVADSFHATSSPSYIRFQQPSSVVHPHSLSRSLMVPRGTTSTSSHQQSIMSPSSMAPMSSSPHLMAGQTPLTPNIPAQKDIDEKHHLVDVLKQVMIAKRTADMIGNSRMARSSTARMDDSSISTQKLAQSVHIGEEEKKDEGVDMTEDAYGHSDFKKARQQARGE</sequence>
<feature type="compositionally biased region" description="Polar residues" evidence="2">
    <location>
        <begin position="265"/>
        <end position="284"/>
    </location>
</feature>
<feature type="region of interest" description="Disordered" evidence="2">
    <location>
        <begin position="191"/>
        <end position="224"/>
    </location>
</feature>